<dbReference type="Proteomes" id="UP000182412">
    <property type="component" value="Unassembled WGS sequence"/>
</dbReference>
<organism evidence="2 3">
    <name type="scientific">Selenomonas ruminantium</name>
    <dbReference type="NCBI Taxonomy" id="971"/>
    <lineage>
        <taxon>Bacteria</taxon>
        <taxon>Bacillati</taxon>
        <taxon>Bacillota</taxon>
        <taxon>Negativicutes</taxon>
        <taxon>Selenomonadales</taxon>
        <taxon>Selenomonadaceae</taxon>
        <taxon>Selenomonas</taxon>
    </lineage>
</organism>
<keyword evidence="1" id="KW-0812">Transmembrane</keyword>
<proteinExistence type="predicted"/>
<sequence length="124" mass="14374">MAAWRWWGRTMVTAASLHLTTTAFHFNTSALCWCQQIFRWKPINAHTQIKRLHLTRNRYSKRIACLRYGCFFFFVSPIAPHTTAAIASFFQSFCIMFISFLGNVDIALLLIIPCSFLILFSAKM</sequence>
<protein>
    <submittedName>
        <fullName evidence="2">Uncharacterized protein</fullName>
    </submittedName>
</protein>
<feature type="transmembrane region" description="Helical" evidence="1">
    <location>
        <begin position="96"/>
        <end position="120"/>
    </location>
</feature>
<keyword evidence="1" id="KW-1133">Transmembrane helix</keyword>
<accession>A0A1H0SYS1</accession>
<gene>
    <name evidence="2" type="ORF">SAMN05216366_12030</name>
</gene>
<dbReference type="AlphaFoldDB" id="A0A1H0SYS1"/>
<feature type="transmembrane region" description="Helical" evidence="1">
    <location>
        <begin position="66"/>
        <end position="90"/>
    </location>
</feature>
<evidence type="ECO:0000313" key="2">
    <source>
        <dbReference type="EMBL" id="SDP46720.1"/>
    </source>
</evidence>
<evidence type="ECO:0000256" key="1">
    <source>
        <dbReference type="SAM" id="Phobius"/>
    </source>
</evidence>
<dbReference type="EMBL" id="FNJQ01000020">
    <property type="protein sequence ID" value="SDP46720.1"/>
    <property type="molecule type" value="Genomic_DNA"/>
</dbReference>
<keyword evidence="1" id="KW-0472">Membrane</keyword>
<reference evidence="2 3" key="1">
    <citation type="submission" date="2016-10" db="EMBL/GenBank/DDBJ databases">
        <authorList>
            <person name="de Groot N.N."/>
        </authorList>
    </citation>
    <scope>NUCLEOTIDE SEQUENCE [LARGE SCALE GENOMIC DNA]</scope>
    <source>
        <strain evidence="2 3">S137</strain>
    </source>
</reference>
<name>A0A1H0SYS1_SELRU</name>
<evidence type="ECO:0000313" key="3">
    <source>
        <dbReference type="Proteomes" id="UP000182412"/>
    </source>
</evidence>